<dbReference type="AlphaFoldDB" id="A0A1E7F6B4"/>
<protein>
    <recommendedName>
        <fullName evidence="3">Plastid lipid-associated protein/fibrillin conserved domain-containing protein</fullName>
    </recommendedName>
</protein>
<proteinExistence type="predicted"/>
<name>A0A1E7F6B4_9STRA</name>
<keyword evidence="5" id="KW-1185">Reference proteome</keyword>
<dbReference type="InParanoid" id="A0A1E7F6B4"/>
<gene>
    <name evidence="4" type="ORF">FRACYDRAFT_226843</name>
</gene>
<organism evidence="4 5">
    <name type="scientific">Fragilariopsis cylindrus CCMP1102</name>
    <dbReference type="NCBI Taxonomy" id="635003"/>
    <lineage>
        <taxon>Eukaryota</taxon>
        <taxon>Sar</taxon>
        <taxon>Stramenopiles</taxon>
        <taxon>Ochrophyta</taxon>
        <taxon>Bacillariophyta</taxon>
        <taxon>Bacillariophyceae</taxon>
        <taxon>Bacillariophycidae</taxon>
        <taxon>Bacillariales</taxon>
        <taxon>Bacillariaceae</taxon>
        <taxon>Fragilariopsis</taxon>
    </lineage>
</organism>
<dbReference type="EMBL" id="KV784361">
    <property type="protein sequence ID" value="OEU13654.1"/>
    <property type="molecule type" value="Genomic_DNA"/>
</dbReference>
<dbReference type="PANTHER" id="PTHR31906">
    <property type="entry name" value="PLASTID-LIPID-ASSOCIATED PROTEIN 4, CHLOROPLASTIC-RELATED"/>
    <property type="match status" value="1"/>
</dbReference>
<dbReference type="KEGG" id="fcy:FRACYDRAFT_226843"/>
<feature type="domain" description="Plastid lipid-associated protein/fibrillin conserved" evidence="3">
    <location>
        <begin position="151"/>
        <end position="253"/>
    </location>
</feature>
<comment type="subcellular location">
    <subcellularLocation>
        <location evidence="1">Plastid</location>
    </subcellularLocation>
</comment>
<accession>A0A1E7F6B4</accession>
<sequence>MTSLAMKSVFSKFTSSLPQPPTKSRGIETAKNELLQTISSTNNGKDSTVETQIRVLGLIDYLETNQPVSDSLFTNPIESKAIDGVWYLKYTQPSSIDGIDTDSVGDDIDIDKIQPWTPKESTLELTNKLDTREAKNAGTVSFLGVIKVPTSSKLTTQTIGVKDNIFANSVIQDFGTIEVKGNFELDSVPNRIIAAFDSGTLTLNNGFVIDFSFLFALRLKLNGGMKAGGWLETTYLDNDIRIGRGNRGSLFILTRDNTIVM</sequence>
<evidence type="ECO:0000256" key="1">
    <source>
        <dbReference type="ARBA" id="ARBA00004474"/>
    </source>
</evidence>
<dbReference type="InterPro" id="IPR039633">
    <property type="entry name" value="PAP"/>
</dbReference>
<dbReference type="Proteomes" id="UP000095751">
    <property type="component" value="Unassembled WGS sequence"/>
</dbReference>
<keyword evidence="2" id="KW-0934">Plastid</keyword>
<dbReference type="Pfam" id="PF04755">
    <property type="entry name" value="PAP_fibrillin"/>
    <property type="match status" value="2"/>
</dbReference>
<feature type="domain" description="Plastid lipid-associated protein/fibrillin conserved" evidence="3">
    <location>
        <begin position="29"/>
        <end position="96"/>
    </location>
</feature>
<evidence type="ECO:0000256" key="2">
    <source>
        <dbReference type="ARBA" id="ARBA00022640"/>
    </source>
</evidence>
<dbReference type="OrthoDB" id="201321at2759"/>
<evidence type="ECO:0000313" key="4">
    <source>
        <dbReference type="EMBL" id="OEU13654.1"/>
    </source>
</evidence>
<reference evidence="4 5" key="1">
    <citation type="submission" date="2016-09" db="EMBL/GenBank/DDBJ databases">
        <title>Extensive genetic diversity and differential bi-allelic expression allows diatom success in the polar Southern Ocean.</title>
        <authorList>
            <consortium name="DOE Joint Genome Institute"/>
            <person name="Mock T."/>
            <person name="Otillar R.P."/>
            <person name="Strauss J."/>
            <person name="Dupont C."/>
            <person name="Frickenhaus S."/>
            <person name="Maumus F."/>
            <person name="Mcmullan M."/>
            <person name="Sanges R."/>
            <person name="Schmutz J."/>
            <person name="Toseland A."/>
            <person name="Valas R."/>
            <person name="Veluchamy A."/>
            <person name="Ward B.J."/>
            <person name="Allen A."/>
            <person name="Barry K."/>
            <person name="Falciatore A."/>
            <person name="Ferrante M."/>
            <person name="Fortunato A.E."/>
            <person name="Gloeckner G."/>
            <person name="Gruber A."/>
            <person name="Hipkin R."/>
            <person name="Janech M."/>
            <person name="Kroth P."/>
            <person name="Leese F."/>
            <person name="Lindquist E."/>
            <person name="Lyon B.R."/>
            <person name="Martin J."/>
            <person name="Mayer C."/>
            <person name="Parker M."/>
            <person name="Quesneville H."/>
            <person name="Raymond J."/>
            <person name="Uhlig C."/>
            <person name="Valentin K.U."/>
            <person name="Worden A.Z."/>
            <person name="Armbrust E.V."/>
            <person name="Bowler C."/>
            <person name="Green B."/>
            <person name="Moulton V."/>
            <person name="Van Oosterhout C."/>
            <person name="Grigoriev I."/>
        </authorList>
    </citation>
    <scope>NUCLEOTIDE SEQUENCE [LARGE SCALE GENOMIC DNA]</scope>
    <source>
        <strain evidence="4 5">CCMP1102</strain>
    </source>
</reference>
<dbReference type="InterPro" id="IPR006843">
    <property type="entry name" value="PAP/fibrillin_dom"/>
</dbReference>
<evidence type="ECO:0000259" key="3">
    <source>
        <dbReference type="Pfam" id="PF04755"/>
    </source>
</evidence>
<dbReference type="GO" id="GO:0009536">
    <property type="term" value="C:plastid"/>
    <property type="evidence" value="ECO:0007669"/>
    <property type="project" value="UniProtKB-SubCell"/>
</dbReference>
<evidence type="ECO:0000313" key="5">
    <source>
        <dbReference type="Proteomes" id="UP000095751"/>
    </source>
</evidence>